<dbReference type="PROSITE" id="PS52035">
    <property type="entry name" value="PEPTIDASE_M14"/>
    <property type="match status" value="1"/>
</dbReference>
<dbReference type="CDD" id="cd03859">
    <property type="entry name" value="M14_CPT"/>
    <property type="match status" value="1"/>
</dbReference>
<comment type="cofactor">
    <cofactor evidence="1">
        <name>Zn(2+)</name>
        <dbReference type="ChEBI" id="CHEBI:29105"/>
    </cofactor>
</comment>
<evidence type="ECO:0000256" key="6">
    <source>
        <dbReference type="ARBA" id="ARBA00022729"/>
    </source>
</evidence>
<dbReference type="PROSITE" id="PS00132">
    <property type="entry name" value="CARBOXYPEPT_ZN_1"/>
    <property type="match status" value="1"/>
</dbReference>
<dbReference type="InterPro" id="IPR057246">
    <property type="entry name" value="CARBOXYPEPT_ZN_1"/>
</dbReference>
<dbReference type="SMART" id="SM00631">
    <property type="entry name" value="Zn_pept"/>
    <property type="match status" value="1"/>
</dbReference>
<comment type="caution">
    <text evidence="14">The sequence shown here is derived from an EMBL/GenBank/DDBJ whole genome shotgun (WGS) entry which is preliminary data.</text>
</comment>
<dbReference type="GO" id="GO:0008270">
    <property type="term" value="F:zinc ion binding"/>
    <property type="evidence" value="ECO:0007669"/>
    <property type="project" value="InterPro"/>
</dbReference>
<organism evidence="14 15">
    <name type="scientific">Eiseniibacteriota bacterium</name>
    <dbReference type="NCBI Taxonomy" id="2212470"/>
    <lineage>
        <taxon>Bacteria</taxon>
        <taxon>Candidatus Eiseniibacteriota</taxon>
    </lineage>
</organism>
<name>A0A956NI87_UNCEI</name>
<evidence type="ECO:0000256" key="4">
    <source>
        <dbReference type="ARBA" id="ARBA00022670"/>
    </source>
</evidence>
<keyword evidence="6" id="KW-0732">Signal</keyword>
<evidence type="ECO:0000256" key="3">
    <source>
        <dbReference type="ARBA" id="ARBA00022645"/>
    </source>
</evidence>
<dbReference type="InterPro" id="IPR033810">
    <property type="entry name" value="Carboxypeptidase_T"/>
</dbReference>
<keyword evidence="7" id="KW-0378">Hydrolase</keyword>
<evidence type="ECO:0000259" key="13">
    <source>
        <dbReference type="PROSITE" id="PS52035"/>
    </source>
</evidence>
<evidence type="ECO:0000256" key="12">
    <source>
        <dbReference type="PROSITE-ProRule" id="PRU01379"/>
    </source>
</evidence>
<evidence type="ECO:0000256" key="7">
    <source>
        <dbReference type="ARBA" id="ARBA00022801"/>
    </source>
</evidence>
<keyword evidence="8" id="KW-0862">Zinc</keyword>
<proteinExistence type="inferred from homology"/>
<gene>
    <name evidence="14" type="ORF">KDA27_25805</name>
</gene>
<feature type="domain" description="Peptidase M14" evidence="13">
    <location>
        <begin position="146"/>
        <end position="440"/>
    </location>
</feature>
<keyword evidence="5" id="KW-0479">Metal-binding</keyword>
<sequence length="816" mass="87854">MSLPSRRGRSARPRTRTPLLRHMRALAMGLSRGLATPLSRGLSTRSSRALMGGFVLACATIAVDSASAAQLVRVSPQSKQDYSRILEIAPEAGSCGATRVGSALEFVADPAAVAGLQADGLDVEIVIDDLEAYYESRLQGGGLFGEYHTYTEAIDAMDALVAAYPTLISPKFSIGQTLEGREMWVYKISDNPTIDEDEPEIFFNAYIHAREVITFEILYAMAQELLSGYGSDPEMQARVDGTEIFILPVVNPDGVEYNATTNPGGGGLWRKNRRVNGGGSFGVDLNRNFGFNWGYDNIGSSPSSSSDTYRGPSAFSEQETQAVRDFVLSRNFSIVINYHSYSNLEIFAYEFDNVHAPDYDEHLALARSRRETSGYGAGSTWEILYIVNGGANDWAYEEAGAFAILTEVGGSGDGFWPLESRIPALVAENLPGCLRMIDLADDPLRALPPAIPAITNGGTVGSDFVVQWETPNPDPHNPPVGWNVLEATGHTVGADDLEAGADTRFELDGFTVSTSNHHSGARALWGGAADASNHIAVSQRGYEVGPGDELRFWTTYSIESGYDYGYVEVSTDSHSFEPIAGSITTASDPQGRNLGNGITGNSGWVQATFDLGAYEGETVWFRFRYCTDGGVTNSGWYIDDIEPSHLFATETVVAEGVGSPEYLVENQPSGTYTYLVQGVDADGQTSPWSPPVDFEVGSSVSVDDSGLSDRWTGLRLEGRHPIRGAGSFTFQIPADLASGELVSFRIVDVLGRTVNGPLSGRIGEGWGRSDGLLSSRNPLVAGAPIEVEWAPQASGSYFALLRVGRLESAQRVIVID</sequence>
<protein>
    <recommendedName>
        <fullName evidence="11">carboxypeptidase T</fullName>
        <ecNumber evidence="11">3.4.17.18</ecNumber>
    </recommendedName>
</protein>
<evidence type="ECO:0000313" key="14">
    <source>
        <dbReference type="EMBL" id="MCA9759236.1"/>
    </source>
</evidence>
<dbReference type="PANTHER" id="PTHR11705">
    <property type="entry name" value="PROTEASE FAMILY M14 CARBOXYPEPTIDASE A,B"/>
    <property type="match status" value="1"/>
</dbReference>
<evidence type="ECO:0000256" key="11">
    <source>
        <dbReference type="ARBA" id="ARBA00066554"/>
    </source>
</evidence>
<evidence type="ECO:0000256" key="8">
    <source>
        <dbReference type="ARBA" id="ARBA00022833"/>
    </source>
</evidence>
<evidence type="ECO:0000256" key="10">
    <source>
        <dbReference type="ARBA" id="ARBA00050859"/>
    </source>
</evidence>
<keyword evidence="4" id="KW-0645">Protease</keyword>
<dbReference type="InterPro" id="IPR000834">
    <property type="entry name" value="Peptidase_M14"/>
</dbReference>
<dbReference type="EC" id="3.4.17.18" evidence="11"/>
<feature type="active site" description="Proton donor/acceptor" evidence="12">
    <location>
        <position position="407"/>
    </location>
</feature>
<keyword evidence="9" id="KW-0482">Metalloprotease</keyword>
<dbReference type="FunFam" id="3.40.630.10:FF:000084">
    <property type="entry name" value="Carboxypeptidase B2"/>
    <property type="match status" value="1"/>
</dbReference>
<evidence type="ECO:0000256" key="1">
    <source>
        <dbReference type="ARBA" id="ARBA00001947"/>
    </source>
</evidence>
<evidence type="ECO:0000256" key="2">
    <source>
        <dbReference type="ARBA" id="ARBA00005988"/>
    </source>
</evidence>
<dbReference type="Proteomes" id="UP000739538">
    <property type="component" value="Unassembled WGS sequence"/>
</dbReference>
<dbReference type="Pfam" id="PF20773">
    <property type="entry name" value="InhA-like_MAM"/>
    <property type="match status" value="1"/>
</dbReference>
<evidence type="ECO:0000256" key="9">
    <source>
        <dbReference type="ARBA" id="ARBA00023049"/>
    </source>
</evidence>
<comment type="similarity">
    <text evidence="2 12">Belongs to the peptidase M14 family.</text>
</comment>
<dbReference type="Gene3D" id="3.40.630.10">
    <property type="entry name" value="Zn peptidases"/>
    <property type="match status" value="1"/>
</dbReference>
<dbReference type="AlphaFoldDB" id="A0A956NI87"/>
<dbReference type="EMBL" id="JAGQHS010000292">
    <property type="protein sequence ID" value="MCA9759236.1"/>
    <property type="molecule type" value="Genomic_DNA"/>
</dbReference>
<keyword evidence="3" id="KW-0121">Carboxypeptidase</keyword>
<dbReference type="Pfam" id="PF00246">
    <property type="entry name" value="Peptidase_M14"/>
    <property type="match status" value="1"/>
</dbReference>
<dbReference type="PRINTS" id="PR00765">
    <property type="entry name" value="CRBOXYPTASEA"/>
</dbReference>
<dbReference type="PANTHER" id="PTHR11705:SF143">
    <property type="entry name" value="SLL0236 PROTEIN"/>
    <property type="match status" value="1"/>
</dbReference>
<reference evidence="14" key="1">
    <citation type="submission" date="2020-04" db="EMBL/GenBank/DDBJ databases">
        <authorList>
            <person name="Zhang T."/>
        </authorList>
    </citation>
    <scope>NUCLEOTIDE SEQUENCE</scope>
    <source>
        <strain evidence="14">HKST-UBA02</strain>
    </source>
</reference>
<accession>A0A956NI87</accession>
<dbReference type="SUPFAM" id="SSF53187">
    <property type="entry name" value="Zn-dependent exopeptidases"/>
    <property type="match status" value="1"/>
</dbReference>
<evidence type="ECO:0000313" key="15">
    <source>
        <dbReference type="Proteomes" id="UP000739538"/>
    </source>
</evidence>
<dbReference type="GO" id="GO:0005615">
    <property type="term" value="C:extracellular space"/>
    <property type="evidence" value="ECO:0007669"/>
    <property type="project" value="TreeGrafter"/>
</dbReference>
<comment type="catalytic activity">
    <reaction evidence="10">
        <text>Releases a C-terminal residue, which may be hydrophobic or positively charged.</text>
        <dbReference type="EC" id="3.4.17.18"/>
    </reaction>
</comment>
<reference evidence="14" key="2">
    <citation type="journal article" date="2021" name="Microbiome">
        <title>Successional dynamics and alternative stable states in a saline activated sludge microbial community over 9 years.</title>
        <authorList>
            <person name="Wang Y."/>
            <person name="Ye J."/>
            <person name="Ju F."/>
            <person name="Liu L."/>
            <person name="Boyd J.A."/>
            <person name="Deng Y."/>
            <person name="Parks D.H."/>
            <person name="Jiang X."/>
            <person name="Yin X."/>
            <person name="Woodcroft B.J."/>
            <person name="Tyson G.W."/>
            <person name="Hugenholtz P."/>
            <person name="Polz M.F."/>
            <person name="Zhang T."/>
        </authorList>
    </citation>
    <scope>NUCLEOTIDE SEQUENCE</scope>
    <source>
        <strain evidence="14">HKST-UBA02</strain>
    </source>
</reference>
<dbReference type="GO" id="GO:0004181">
    <property type="term" value="F:metallocarboxypeptidase activity"/>
    <property type="evidence" value="ECO:0007669"/>
    <property type="project" value="InterPro"/>
</dbReference>
<dbReference type="GO" id="GO:0006508">
    <property type="term" value="P:proteolysis"/>
    <property type="evidence" value="ECO:0007669"/>
    <property type="project" value="UniProtKB-KW"/>
</dbReference>
<evidence type="ECO:0000256" key="5">
    <source>
        <dbReference type="ARBA" id="ARBA00022723"/>
    </source>
</evidence>